<proteinExistence type="inferred from homology"/>
<organism evidence="6 7">
    <name type="scientific">Babesia gibsoni</name>
    <dbReference type="NCBI Taxonomy" id="33632"/>
    <lineage>
        <taxon>Eukaryota</taxon>
        <taxon>Sar</taxon>
        <taxon>Alveolata</taxon>
        <taxon>Apicomplexa</taxon>
        <taxon>Aconoidasida</taxon>
        <taxon>Piroplasmida</taxon>
        <taxon>Babesiidae</taxon>
        <taxon>Babesia</taxon>
    </lineage>
</organism>
<dbReference type="PROSITE" id="PS51366">
    <property type="entry name" value="MI"/>
    <property type="match status" value="1"/>
</dbReference>
<dbReference type="PANTHER" id="PTHR18034">
    <property type="entry name" value="CELL CYCLE CONTROL PROTEIN CWF22-RELATED"/>
    <property type="match status" value="1"/>
</dbReference>
<dbReference type="GO" id="GO:0042274">
    <property type="term" value="P:ribosomal small subunit biogenesis"/>
    <property type="evidence" value="ECO:0007669"/>
    <property type="project" value="TreeGrafter"/>
</dbReference>
<evidence type="ECO:0000256" key="4">
    <source>
        <dbReference type="SAM" id="MobiDB-lite"/>
    </source>
</evidence>
<dbReference type="Gene3D" id="1.25.40.180">
    <property type="match status" value="1"/>
</dbReference>
<feature type="compositionally biased region" description="Acidic residues" evidence="4">
    <location>
        <begin position="198"/>
        <end position="210"/>
    </location>
</feature>
<keyword evidence="3" id="KW-0539">Nucleus</keyword>
<name>A0AAD8P7Y3_BABGI</name>
<dbReference type="GO" id="GO:0003723">
    <property type="term" value="F:RNA binding"/>
    <property type="evidence" value="ECO:0007669"/>
    <property type="project" value="TreeGrafter"/>
</dbReference>
<evidence type="ECO:0000256" key="1">
    <source>
        <dbReference type="ARBA" id="ARBA00004123"/>
    </source>
</evidence>
<feature type="region of interest" description="Disordered" evidence="4">
    <location>
        <begin position="146"/>
        <end position="185"/>
    </location>
</feature>
<evidence type="ECO:0000313" key="7">
    <source>
        <dbReference type="Proteomes" id="UP001230268"/>
    </source>
</evidence>
<dbReference type="EMBL" id="JAVEPI010000004">
    <property type="protein sequence ID" value="KAK1442020.1"/>
    <property type="molecule type" value="Genomic_DNA"/>
</dbReference>
<evidence type="ECO:0000256" key="2">
    <source>
        <dbReference type="ARBA" id="ARBA00006856"/>
    </source>
</evidence>
<dbReference type="AlphaFoldDB" id="A0AAD8P7Y3"/>
<protein>
    <recommendedName>
        <fullName evidence="5">MI domain-containing protein</fullName>
    </recommendedName>
</protein>
<feature type="compositionally biased region" description="Basic and acidic residues" evidence="4">
    <location>
        <begin position="60"/>
        <end position="74"/>
    </location>
</feature>
<feature type="region of interest" description="Disordered" evidence="4">
    <location>
        <begin position="1"/>
        <end position="92"/>
    </location>
</feature>
<dbReference type="Proteomes" id="UP001230268">
    <property type="component" value="Unassembled WGS sequence"/>
</dbReference>
<dbReference type="PANTHER" id="PTHR18034:SF4">
    <property type="entry name" value="NUCLEOLAR MIF4G DOMAIN-CONTAINING PROTEIN 1"/>
    <property type="match status" value="1"/>
</dbReference>
<dbReference type="InterPro" id="IPR003891">
    <property type="entry name" value="Initiation_fac_eIF4g_MI"/>
</dbReference>
<feature type="domain" description="MI" evidence="5">
    <location>
        <begin position="498"/>
        <end position="618"/>
    </location>
</feature>
<sequence length="702" mass="80443">MKGCKSHKDHDDDPRYTTKMVVSRKAIRRAERKSAKQKHHRNLIEWKQNRTRHLSASAAENERTALRKRSRDEAEATATSTGSNSKEKTYDELEMEYLEQMLTKNKRGINKGDDLFTALRSEFLNDGFDDDFLDFLSSINNLEKGSKRATSKQLSKTGREGLSEDPPYCGSDDASEGEDDQEETDTYDYYNDDASVEDYGEAESGEEEQQDVLSAVGDKETAEDNYKLVDQLIGDLCTSIKKMAIENENSVISLVAIHTTLICALSNTIGINVGYVYCHMLMETMEGSLATLHVNDDSQKLTEAKLYVRNCMLSFAVMSHFEMLDIEVIYYCIRRLSEKEITDHIAQILLLVLRHTGHKMKTHNQASFNAVLDHFGKLLENYKNKHGDISQSRLRFFEQEIQSFKLSKERAPFETYEFLGNYLKGEFRHQSGNSNPQIEKQTLMQFSKKFVSSDKSTHSILREWNTAALFHLRTSEEDDTGITEQLLRKAKAMKLYSNVEKSTFIAIAECISPDHAVERIMDLGFRITQYTKVIYTLVKMMICEKVYNEFYAELAKKLARLPSKTGKAFKRATVCSVISFIDHVHERRPLKAANLGRFVGELVISDVLEFRMLRFLKAEFIDTTSSEAFLSSFFGYLVTAAGPEDEERLIVGLMDMKKEELFDALTSSWEDFLEEYCKERLNKRGGSTVLLEEFGQIMRKMA</sequence>
<dbReference type="InterPro" id="IPR050781">
    <property type="entry name" value="CWC22_splicing_factor"/>
</dbReference>
<evidence type="ECO:0000259" key="5">
    <source>
        <dbReference type="PROSITE" id="PS51366"/>
    </source>
</evidence>
<gene>
    <name evidence="6" type="ORF">BgAZ_400500</name>
</gene>
<dbReference type="GO" id="GO:0005730">
    <property type="term" value="C:nucleolus"/>
    <property type="evidence" value="ECO:0007669"/>
    <property type="project" value="TreeGrafter"/>
</dbReference>
<comment type="similarity">
    <text evidence="2">Belongs to the CWC22 family.</text>
</comment>
<evidence type="ECO:0000313" key="6">
    <source>
        <dbReference type="EMBL" id="KAK1442020.1"/>
    </source>
</evidence>
<dbReference type="SUPFAM" id="SSF48371">
    <property type="entry name" value="ARM repeat"/>
    <property type="match status" value="1"/>
</dbReference>
<keyword evidence="7" id="KW-1185">Reference proteome</keyword>
<dbReference type="InterPro" id="IPR016024">
    <property type="entry name" value="ARM-type_fold"/>
</dbReference>
<reference evidence="6" key="1">
    <citation type="submission" date="2023-08" db="EMBL/GenBank/DDBJ databases">
        <title>Draft sequence of the Babesia gibsoni genome.</title>
        <authorList>
            <person name="Yamagishi J.Y."/>
            <person name="Xuan X.X."/>
        </authorList>
    </citation>
    <scope>NUCLEOTIDE SEQUENCE</scope>
    <source>
        <strain evidence="6">Azabu</strain>
    </source>
</reference>
<dbReference type="Pfam" id="PF02847">
    <property type="entry name" value="MA3"/>
    <property type="match status" value="1"/>
</dbReference>
<accession>A0AAD8P7Y3</accession>
<evidence type="ECO:0000256" key="3">
    <source>
        <dbReference type="ARBA" id="ARBA00023242"/>
    </source>
</evidence>
<comment type="caution">
    <text evidence="6">The sequence shown here is derived from an EMBL/GenBank/DDBJ whole genome shotgun (WGS) entry which is preliminary data.</text>
</comment>
<comment type="subcellular location">
    <subcellularLocation>
        <location evidence="1">Nucleus</location>
    </subcellularLocation>
</comment>
<feature type="compositionally biased region" description="Basic and acidic residues" evidence="4">
    <location>
        <begin position="1"/>
        <end position="16"/>
    </location>
</feature>
<feature type="region of interest" description="Disordered" evidence="4">
    <location>
        <begin position="198"/>
        <end position="217"/>
    </location>
</feature>
<feature type="compositionally biased region" description="Acidic residues" evidence="4">
    <location>
        <begin position="173"/>
        <end position="185"/>
    </location>
</feature>